<feature type="signal peptide" evidence="4">
    <location>
        <begin position="1"/>
        <end position="20"/>
    </location>
</feature>
<name>A0ABT7BW80_9CYAN</name>
<dbReference type="InterPro" id="IPR005950">
    <property type="entry name" value="ModA"/>
</dbReference>
<evidence type="ECO:0000256" key="4">
    <source>
        <dbReference type="SAM" id="SignalP"/>
    </source>
</evidence>
<dbReference type="NCBIfam" id="TIGR01256">
    <property type="entry name" value="modA"/>
    <property type="match status" value="1"/>
</dbReference>
<comment type="similarity">
    <text evidence="1">Belongs to the bacterial solute-binding protein ModA family.</text>
</comment>
<dbReference type="CDD" id="cd13537">
    <property type="entry name" value="PBP2_YvgL_like"/>
    <property type="match status" value="1"/>
</dbReference>
<evidence type="ECO:0000256" key="3">
    <source>
        <dbReference type="ARBA" id="ARBA00022729"/>
    </source>
</evidence>
<protein>
    <submittedName>
        <fullName evidence="5">Molybdate ABC transporter substrate-binding protein</fullName>
    </submittedName>
</protein>
<dbReference type="PANTHER" id="PTHR30632:SF0">
    <property type="entry name" value="SULFATE-BINDING PROTEIN"/>
    <property type="match status" value="1"/>
</dbReference>
<dbReference type="PIRSF" id="PIRSF004846">
    <property type="entry name" value="ModA"/>
    <property type="match status" value="1"/>
</dbReference>
<dbReference type="PROSITE" id="PS51257">
    <property type="entry name" value="PROKAR_LIPOPROTEIN"/>
    <property type="match status" value="1"/>
</dbReference>
<keyword evidence="2" id="KW-0479">Metal-binding</keyword>
<dbReference type="SUPFAM" id="SSF53850">
    <property type="entry name" value="Periplasmic binding protein-like II"/>
    <property type="match status" value="1"/>
</dbReference>
<feature type="chain" id="PRO_5045093956" evidence="4">
    <location>
        <begin position="21"/>
        <end position="248"/>
    </location>
</feature>
<dbReference type="Pfam" id="PF13531">
    <property type="entry name" value="SBP_bac_11"/>
    <property type="match status" value="1"/>
</dbReference>
<evidence type="ECO:0000313" key="6">
    <source>
        <dbReference type="Proteomes" id="UP001232992"/>
    </source>
</evidence>
<reference evidence="5 6" key="1">
    <citation type="submission" date="2023-01" db="EMBL/GenBank/DDBJ databases">
        <title>Novel diversity within Roseofilum (Cyanobacteria; Desertifilaceae) from marine benthic mats with descriptions of four novel species.</title>
        <authorList>
            <person name="Wang Y."/>
            <person name="Berthold D.E."/>
            <person name="Hu J."/>
            <person name="Lefler F.W."/>
            <person name="Laughinghouse H.D. IV."/>
        </authorList>
    </citation>
    <scope>NUCLEOTIDE SEQUENCE [LARGE SCALE GENOMIC DNA]</scope>
    <source>
        <strain evidence="5 6">BLCC-M143</strain>
    </source>
</reference>
<comment type="caution">
    <text evidence="5">The sequence shown here is derived from an EMBL/GenBank/DDBJ whole genome shotgun (WGS) entry which is preliminary data.</text>
</comment>
<dbReference type="InterPro" id="IPR050682">
    <property type="entry name" value="ModA/WtpA"/>
</dbReference>
<evidence type="ECO:0000313" key="5">
    <source>
        <dbReference type="EMBL" id="MDJ1183450.1"/>
    </source>
</evidence>
<dbReference type="RefSeq" id="WP_283758104.1">
    <property type="nucleotide sequence ID" value="NZ_JAQOSQ010000008.1"/>
</dbReference>
<dbReference type="EMBL" id="JAQOSQ010000008">
    <property type="protein sequence ID" value="MDJ1183450.1"/>
    <property type="molecule type" value="Genomic_DNA"/>
</dbReference>
<sequence>MQRRQFLAFSSLAFLAACHARNFSQTLTISVAASLQDSMQAIANLYQVENPDINLIYNFGGSGALRQQIEQGAPVNLFISAASRHMDILQDKGLLLSQSRRDLLNNDLAIVVPKTNRNIHGFLSLNLGKTIAIGEPDSVPAGYYARQALEFFGLYESLRSQLVFAKDVRQVLSYVSTGNADAGIVYATDAKISPHVNIIDIAPPESHDPIIYPVAIIKNSKSIATAEHFVQFLSATKAQDEFRKYGFK</sequence>
<organism evidence="5 6">
    <name type="scientific">Roseofilum casamattae BLCC-M143</name>
    <dbReference type="NCBI Taxonomy" id="3022442"/>
    <lineage>
        <taxon>Bacteria</taxon>
        <taxon>Bacillati</taxon>
        <taxon>Cyanobacteriota</taxon>
        <taxon>Cyanophyceae</taxon>
        <taxon>Desertifilales</taxon>
        <taxon>Desertifilaceae</taxon>
        <taxon>Roseofilum</taxon>
        <taxon>Roseofilum casamattae</taxon>
    </lineage>
</organism>
<dbReference type="InterPro" id="IPR041879">
    <property type="entry name" value="YvgL-like_PBP2"/>
</dbReference>
<evidence type="ECO:0000256" key="1">
    <source>
        <dbReference type="ARBA" id="ARBA00009175"/>
    </source>
</evidence>
<gene>
    <name evidence="5" type="primary">modA</name>
    <name evidence="5" type="ORF">PMH09_09585</name>
</gene>
<keyword evidence="3 4" id="KW-0732">Signal</keyword>
<evidence type="ECO:0000256" key="2">
    <source>
        <dbReference type="ARBA" id="ARBA00022723"/>
    </source>
</evidence>
<accession>A0ABT7BW80</accession>
<dbReference type="Gene3D" id="3.40.190.10">
    <property type="entry name" value="Periplasmic binding protein-like II"/>
    <property type="match status" value="2"/>
</dbReference>
<proteinExistence type="inferred from homology"/>
<keyword evidence="6" id="KW-1185">Reference proteome</keyword>
<dbReference type="PANTHER" id="PTHR30632">
    <property type="entry name" value="MOLYBDATE-BINDING PERIPLASMIC PROTEIN"/>
    <property type="match status" value="1"/>
</dbReference>
<dbReference type="Proteomes" id="UP001232992">
    <property type="component" value="Unassembled WGS sequence"/>
</dbReference>